<dbReference type="Proteomes" id="UP000054721">
    <property type="component" value="Unassembled WGS sequence"/>
</dbReference>
<organism evidence="1 2">
    <name type="scientific">Trichinella nativa</name>
    <dbReference type="NCBI Taxonomy" id="6335"/>
    <lineage>
        <taxon>Eukaryota</taxon>
        <taxon>Metazoa</taxon>
        <taxon>Ecdysozoa</taxon>
        <taxon>Nematoda</taxon>
        <taxon>Enoplea</taxon>
        <taxon>Dorylaimia</taxon>
        <taxon>Trichinellida</taxon>
        <taxon>Trichinellidae</taxon>
        <taxon>Trichinella</taxon>
    </lineage>
</organism>
<keyword evidence="2" id="KW-1185">Reference proteome</keyword>
<reference evidence="1 2" key="1">
    <citation type="submission" date="2015-05" db="EMBL/GenBank/DDBJ databases">
        <title>Evolution of Trichinella species and genotypes.</title>
        <authorList>
            <person name="Korhonen P.K."/>
            <person name="Edoardo P."/>
            <person name="Giuseppe L.R."/>
            <person name="Gasser R.B."/>
        </authorList>
    </citation>
    <scope>NUCLEOTIDE SEQUENCE [LARGE SCALE GENOMIC DNA]</scope>
    <source>
        <strain evidence="1">ISS10</strain>
    </source>
</reference>
<dbReference type="OrthoDB" id="5920595at2759"/>
<comment type="caution">
    <text evidence="1">The sequence shown here is derived from an EMBL/GenBank/DDBJ whole genome shotgun (WGS) entry which is preliminary data.</text>
</comment>
<evidence type="ECO:0000313" key="1">
    <source>
        <dbReference type="EMBL" id="KRZ54799.1"/>
    </source>
</evidence>
<evidence type="ECO:0000313" key="2">
    <source>
        <dbReference type="Proteomes" id="UP000054721"/>
    </source>
</evidence>
<dbReference type="AlphaFoldDB" id="A0A0V1L5L3"/>
<proteinExistence type="predicted"/>
<name>A0A0V1L5L3_9BILA</name>
<protein>
    <submittedName>
        <fullName evidence="1">Uncharacterized protein</fullName>
    </submittedName>
</protein>
<accession>A0A0V1L5L3</accession>
<sequence length="254" mass="28635">MTLFTKKTLKKKLSDIFWLFINMLNTSDALTCDENSYNANLSFLRFDPTPIANSLLVKEKLKIEAIKDSYILKFSGDVLNVQTLVNSNLLRNNNCDDDGTLILLSCVVEIDGGIVTTIYEGRGHGLKYTIRNHKRWQFSKAVVLNLCWAVNHSRKRLLRNLLLIPIIVEDPISNTYQAVKRSNISNAAVETVEYVLSTDSQNCINLLQTKFIFNEQSSEKSINSSSDFADVPLPTTSACCEKPDRNSHSHVISN</sequence>
<dbReference type="EMBL" id="JYDW01000129">
    <property type="protein sequence ID" value="KRZ54799.1"/>
    <property type="molecule type" value="Genomic_DNA"/>
</dbReference>
<gene>
    <name evidence="1" type="ORF">T02_13237</name>
</gene>